<dbReference type="STRING" id="897.B2D07_05370"/>
<organism evidence="1 2">
    <name type="scientific">Desulfococcus multivorans DSM 2059</name>
    <dbReference type="NCBI Taxonomy" id="1121405"/>
    <lineage>
        <taxon>Bacteria</taxon>
        <taxon>Pseudomonadati</taxon>
        <taxon>Thermodesulfobacteriota</taxon>
        <taxon>Desulfobacteria</taxon>
        <taxon>Desulfobacterales</taxon>
        <taxon>Desulfococcaceae</taxon>
        <taxon>Desulfococcus</taxon>
    </lineage>
</organism>
<comment type="caution">
    <text evidence="1">The sequence shown here is derived from an EMBL/GenBank/DDBJ whole genome shotgun (WGS) entry which is preliminary data.</text>
</comment>
<keyword evidence="2" id="KW-1185">Reference proteome</keyword>
<name>S7TP11_DESML</name>
<gene>
    <name evidence="1" type="ORF">dsmv_0372</name>
</gene>
<dbReference type="AlphaFoldDB" id="S7TP11"/>
<sequence>MKQSGKKVSLNDHLGCFGEFNLGDPICRKMCSLNIRCAIEREQNDQLELLEDLISTDMMYIKIQ</sequence>
<proteinExistence type="predicted"/>
<protein>
    <submittedName>
        <fullName evidence="1">Uncharacterized protein</fullName>
    </submittedName>
</protein>
<dbReference type="EMBL" id="ATHJ01000094">
    <property type="protein sequence ID" value="EPR38962.1"/>
    <property type="molecule type" value="Genomic_DNA"/>
</dbReference>
<evidence type="ECO:0000313" key="2">
    <source>
        <dbReference type="Proteomes" id="UP000014977"/>
    </source>
</evidence>
<accession>S7TP11</accession>
<dbReference type="Proteomes" id="UP000014977">
    <property type="component" value="Unassembled WGS sequence"/>
</dbReference>
<evidence type="ECO:0000313" key="1">
    <source>
        <dbReference type="EMBL" id="EPR38962.1"/>
    </source>
</evidence>
<reference evidence="1 2" key="1">
    <citation type="journal article" date="2013" name="Genome Announc.">
        <title>Draft genome sequences for three mercury-methylating, sulfate-reducing bacteria.</title>
        <authorList>
            <person name="Brown S.D."/>
            <person name="Hurt R.A.Jr."/>
            <person name="Gilmour C.C."/>
            <person name="Elias D.A."/>
        </authorList>
    </citation>
    <scope>NUCLEOTIDE SEQUENCE [LARGE SCALE GENOMIC DNA]</scope>
    <source>
        <strain evidence="1 2">DSM 2059</strain>
    </source>
</reference>